<sequence length="457" mass="51941">IKPTYYQIEKPELDQSPPPRWDSIEQDMPHYGMGAIQTTRGCPYDCEFCDVIYLFGRRQRHKSIRTVIEELRTMARFGYEWIFFCDDEFGGDRKYAKALLREIIEFNRTVDNRISYSSQMCIAAAGDPEFCELLAAANFEMVFVGIESASAKSLEGANKLQNLRGDLLENIHKLLSYGIGIRSGMIVGFDEDDEDIFETTYRFLQEACLPSVGIYMLMAPIGTRLWMRLMHEGRVVSLAKNKDLGPARRTLTNIIPKKMTRVQLYRGYHRLLTKVYSWESFAERICGFISLAAGAPPRHQPLEVDAEELIGGINAGAGALEAAKKILSHAEKVAPHLIKRARDLIVQHARYYETIQGILAGLESNIAGEQSGQIILERFTRAAPLPLSFKEELNRILPAVHRRVFVNLDDPSRAAEVLTDVFVEFLHRLGDAFERFEDHHIALLDELCDRNCAKYNG</sequence>
<evidence type="ECO:0000259" key="6">
    <source>
        <dbReference type="PROSITE" id="PS51918"/>
    </source>
</evidence>
<comment type="cofactor">
    <cofactor evidence="1">
        <name>[4Fe-4S] cluster</name>
        <dbReference type="ChEBI" id="CHEBI:49883"/>
    </cofactor>
</comment>
<keyword evidence="3" id="KW-0479">Metal-binding</keyword>
<feature type="domain" description="Radical SAM core" evidence="6">
    <location>
        <begin position="26"/>
        <end position="247"/>
    </location>
</feature>
<dbReference type="EMBL" id="LAZR01044951">
    <property type="protein sequence ID" value="KKL02207.1"/>
    <property type="molecule type" value="Genomic_DNA"/>
</dbReference>
<dbReference type="InterPro" id="IPR025274">
    <property type="entry name" value="DUF4070"/>
</dbReference>
<dbReference type="SUPFAM" id="SSF102114">
    <property type="entry name" value="Radical SAM enzymes"/>
    <property type="match status" value="1"/>
</dbReference>
<keyword evidence="4" id="KW-0408">Iron</keyword>
<dbReference type="PROSITE" id="PS51918">
    <property type="entry name" value="RADICAL_SAM"/>
    <property type="match status" value="1"/>
</dbReference>
<evidence type="ECO:0000313" key="7">
    <source>
        <dbReference type="EMBL" id="KKL02207.1"/>
    </source>
</evidence>
<name>A0A0F9A1L6_9ZZZZ</name>
<dbReference type="InterPro" id="IPR006638">
    <property type="entry name" value="Elp3/MiaA/NifB-like_rSAM"/>
</dbReference>
<dbReference type="SFLD" id="SFLDG01082">
    <property type="entry name" value="B12-binding_domain_containing"/>
    <property type="match status" value="1"/>
</dbReference>
<dbReference type="PANTHER" id="PTHR43409">
    <property type="entry name" value="ANAEROBIC MAGNESIUM-PROTOPORPHYRIN IX MONOMETHYL ESTER CYCLASE-RELATED"/>
    <property type="match status" value="1"/>
</dbReference>
<dbReference type="SFLD" id="SFLDS00029">
    <property type="entry name" value="Radical_SAM"/>
    <property type="match status" value="1"/>
</dbReference>
<evidence type="ECO:0000256" key="1">
    <source>
        <dbReference type="ARBA" id="ARBA00001966"/>
    </source>
</evidence>
<accession>A0A0F9A1L6</accession>
<dbReference type="GO" id="GO:0003824">
    <property type="term" value="F:catalytic activity"/>
    <property type="evidence" value="ECO:0007669"/>
    <property type="project" value="InterPro"/>
</dbReference>
<organism evidence="7">
    <name type="scientific">marine sediment metagenome</name>
    <dbReference type="NCBI Taxonomy" id="412755"/>
    <lineage>
        <taxon>unclassified sequences</taxon>
        <taxon>metagenomes</taxon>
        <taxon>ecological metagenomes</taxon>
    </lineage>
</organism>
<dbReference type="InterPro" id="IPR034466">
    <property type="entry name" value="Methyltransferase_Class_B"/>
</dbReference>
<feature type="non-terminal residue" evidence="7">
    <location>
        <position position="457"/>
    </location>
</feature>
<dbReference type="InterPro" id="IPR051198">
    <property type="entry name" value="BchE-like"/>
</dbReference>
<dbReference type="GO" id="GO:0046872">
    <property type="term" value="F:metal ion binding"/>
    <property type="evidence" value="ECO:0007669"/>
    <property type="project" value="UniProtKB-KW"/>
</dbReference>
<dbReference type="SFLD" id="SFLDG01123">
    <property type="entry name" value="methyltransferase_(Class_B)"/>
    <property type="match status" value="1"/>
</dbReference>
<protein>
    <recommendedName>
        <fullName evidence="6">Radical SAM core domain-containing protein</fullName>
    </recommendedName>
</protein>
<dbReference type="Pfam" id="PF04055">
    <property type="entry name" value="Radical_SAM"/>
    <property type="match status" value="1"/>
</dbReference>
<keyword evidence="5" id="KW-0411">Iron-sulfur</keyword>
<gene>
    <name evidence="7" type="ORF">LCGC14_2626630</name>
</gene>
<dbReference type="Gene3D" id="3.80.30.20">
    <property type="entry name" value="tm_1862 like domain"/>
    <property type="match status" value="1"/>
</dbReference>
<dbReference type="InterPro" id="IPR007197">
    <property type="entry name" value="rSAM"/>
</dbReference>
<comment type="caution">
    <text evidence="7">The sequence shown here is derived from an EMBL/GenBank/DDBJ whole genome shotgun (WGS) entry which is preliminary data.</text>
</comment>
<proteinExistence type="predicted"/>
<dbReference type="InterPro" id="IPR058240">
    <property type="entry name" value="rSAM_sf"/>
</dbReference>
<evidence type="ECO:0000256" key="4">
    <source>
        <dbReference type="ARBA" id="ARBA00023004"/>
    </source>
</evidence>
<dbReference type="AlphaFoldDB" id="A0A0F9A1L6"/>
<dbReference type="CDD" id="cd01335">
    <property type="entry name" value="Radical_SAM"/>
    <property type="match status" value="1"/>
</dbReference>
<dbReference type="PANTHER" id="PTHR43409:SF3">
    <property type="entry name" value="HYPOTHETICAL METHYLTRANSFERASE"/>
    <property type="match status" value="1"/>
</dbReference>
<reference evidence="7" key="1">
    <citation type="journal article" date="2015" name="Nature">
        <title>Complex archaea that bridge the gap between prokaryotes and eukaryotes.</title>
        <authorList>
            <person name="Spang A."/>
            <person name="Saw J.H."/>
            <person name="Jorgensen S.L."/>
            <person name="Zaremba-Niedzwiedzka K."/>
            <person name="Martijn J."/>
            <person name="Lind A.E."/>
            <person name="van Eijk R."/>
            <person name="Schleper C."/>
            <person name="Guy L."/>
            <person name="Ettema T.J."/>
        </authorList>
    </citation>
    <scope>NUCLEOTIDE SEQUENCE</scope>
</reference>
<dbReference type="InterPro" id="IPR023404">
    <property type="entry name" value="rSAM_horseshoe"/>
</dbReference>
<keyword evidence="2" id="KW-0949">S-adenosyl-L-methionine</keyword>
<dbReference type="Pfam" id="PF13282">
    <property type="entry name" value="DUF4070"/>
    <property type="match status" value="1"/>
</dbReference>
<dbReference type="SMART" id="SM00729">
    <property type="entry name" value="Elp3"/>
    <property type="match status" value="1"/>
</dbReference>
<feature type="non-terminal residue" evidence="7">
    <location>
        <position position="1"/>
    </location>
</feature>
<dbReference type="GO" id="GO:0051539">
    <property type="term" value="F:4 iron, 4 sulfur cluster binding"/>
    <property type="evidence" value="ECO:0007669"/>
    <property type="project" value="UniProtKB-KW"/>
</dbReference>
<evidence type="ECO:0000256" key="2">
    <source>
        <dbReference type="ARBA" id="ARBA00022691"/>
    </source>
</evidence>
<evidence type="ECO:0000256" key="3">
    <source>
        <dbReference type="ARBA" id="ARBA00022723"/>
    </source>
</evidence>
<dbReference type="GO" id="GO:0005829">
    <property type="term" value="C:cytosol"/>
    <property type="evidence" value="ECO:0007669"/>
    <property type="project" value="TreeGrafter"/>
</dbReference>
<evidence type="ECO:0000256" key="5">
    <source>
        <dbReference type="ARBA" id="ARBA00023014"/>
    </source>
</evidence>